<organism evidence="2 3">
    <name type="scientific">Liparis tanakae</name>
    <name type="common">Tanaka's snailfish</name>
    <dbReference type="NCBI Taxonomy" id="230148"/>
    <lineage>
        <taxon>Eukaryota</taxon>
        <taxon>Metazoa</taxon>
        <taxon>Chordata</taxon>
        <taxon>Craniata</taxon>
        <taxon>Vertebrata</taxon>
        <taxon>Euteleostomi</taxon>
        <taxon>Actinopterygii</taxon>
        <taxon>Neopterygii</taxon>
        <taxon>Teleostei</taxon>
        <taxon>Neoteleostei</taxon>
        <taxon>Acanthomorphata</taxon>
        <taxon>Eupercaria</taxon>
        <taxon>Perciformes</taxon>
        <taxon>Cottioidei</taxon>
        <taxon>Cottales</taxon>
        <taxon>Liparidae</taxon>
        <taxon>Liparis</taxon>
    </lineage>
</organism>
<accession>A0A4Z2J130</accession>
<dbReference type="Proteomes" id="UP000314294">
    <property type="component" value="Unassembled WGS sequence"/>
</dbReference>
<proteinExistence type="predicted"/>
<comment type="caution">
    <text evidence="2">The sequence shown here is derived from an EMBL/GenBank/DDBJ whole genome shotgun (WGS) entry which is preliminary data.</text>
</comment>
<dbReference type="OrthoDB" id="8964167at2759"/>
<dbReference type="EMBL" id="SRLO01000030">
    <property type="protein sequence ID" value="TNN83980.1"/>
    <property type="molecule type" value="Genomic_DNA"/>
</dbReference>
<gene>
    <name evidence="2" type="ORF">EYF80_005851</name>
</gene>
<keyword evidence="3" id="KW-1185">Reference proteome</keyword>
<evidence type="ECO:0000313" key="3">
    <source>
        <dbReference type="Proteomes" id="UP000314294"/>
    </source>
</evidence>
<feature type="compositionally biased region" description="Low complexity" evidence="1">
    <location>
        <begin position="267"/>
        <end position="280"/>
    </location>
</feature>
<sequence>MPYPSEGGQNKTPGNLVRVLGWHGRSFWGQVCLLTGPVQGNCLWPPAQLSARQRRIVWTPIYNEKKSQFEIKRNNPKDLVDRVARDIAKLLNSKRKSLEEIRYRADGDCERLRESSDRTLCGDSRSVLDRINQSDCVGRRLLLTVETKTTQPAVVFGWLGCTLPSLLVRVRELQCGCPFNLGRREVDACLSDAPDRMCSQPCRKWSLGHKTSDQPQQMTMPPPRAAQRVTAASDSSTWSHLSVPVRCHSVAGGREAQAIFSPGSSFPTAPTTTTTTTTTPHLFPPNPSLHITLTSAS</sequence>
<evidence type="ECO:0000256" key="1">
    <source>
        <dbReference type="SAM" id="MobiDB-lite"/>
    </source>
</evidence>
<protein>
    <submittedName>
        <fullName evidence="2">Uncharacterized protein</fullName>
    </submittedName>
</protein>
<reference evidence="2 3" key="1">
    <citation type="submission" date="2019-03" db="EMBL/GenBank/DDBJ databases">
        <title>First draft genome of Liparis tanakae, snailfish: a comprehensive survey of snailfish specific genes.</title>
        <authorList>
            <person name="Kim W."/>
            <person name="Song I."/>
            <person name="Jeong J.-H."/>
            <person name="Kim D."/>
            <person name="Kim S."/>
            <person name="Ryu S."/>
            <person name="Song J.Y."/>
            <person name="Lee S.K."/>
        </authorList>
    </citation>
    <scope>NUCLEOTIDE SEQUENCE [LARGE SCALE GENOMIC DNA]</scope>
    <source>
        <tissue evidence="2">Muscle</tissue>
    </source>
</reference>
<name>A0A4Z2J130_9TELE</name>
<evidence type="ECO:0000313" key="2">
    <source>
        <dbReference type="EMBL" id="TNN83980.1"/>
    </source>
</evidence>
<feature type="region of interest" description="Disordered" evidence="1">
    <location>
        <begin position="261"/>
        <end position="282"/>
    </location>
</feature>
<dbReference type="AlphaFoldDB" id="A0A4Z2J130"/>